<dbReference type="Pfam" id="PF00071">
    <property type="entry name" value="Ras"/>
    <property type="match status" value="1"/>
</dbReference>
<name>A0A2H8TXI0_9HEMI</name>
<dbReference type="InterPro" id="IPR001806">
    <property type="entry name" value="Small_GTPase"/>
</dbReference>
<dbReference type="NCBIfam" id="TIGR00231">
    <property type="entry name" value="small_GTP"/>
    <property type="match status" value="1"/>
</dbReference>
<reference evidence="3" key="1">
    <citation type="submission" date="2017-10" db="EMBL/GenBank/DDBJ databases">
        <title>Transcriptome Assembly of Sugarcane Aphid Adults.</title>
        <authorList>
            <person name="Scully E.D."/>
            <person name="Palmer N.A."/>
            <person name="Geib S.M."/>
            <person name="Sarath G."/>
            <person name="Sattler S.E."/>
        </authorList>
    </citation>
    <scope>NUCLEOTIDE SEQUENCE</scope>
    <source>
        <tissue evidence="3">Whole body</tissue>
    </source>
</reference>
<dbReference type="SMART" id="SM00174">
    <property type="entry name" value="RHO"/>
    <property type="match status" value="1"/>
</dbReference>
<dbReference type="PROSITE" id="PS51419">
    <property type="entry name" value="RAB"/>
    <property type="match status" value="1"/>
</dbReference>
<organism evidence="3">
    <name type="scientific">Melanaphis sacchari</name>
    <dbReference type="NCBI Taxonomy" id="742174"/>
    <lineage>
        <taxon>Eukaryota</taxon>
        <taxon>Metazoa</taxon>
        <taxon>Ecdysozoa</taxon>
        <taxon>Arthropoda</taxon>
        <taxon>Hexapoda</taxon>
        <taxon>Insecta</taxon>
        <taxon>Pterygota</taxon>
        <taxon>Neoptera</taxon>
        <taxon>Paraneoptera</taxon>
        <taxon>Hemiptera</taxon>
        <taxon>Sternorrhyncha</taxon>
        <taxon>Aphidomorpha</taxon>
        <taxon>Aphidoidea</taxon>
        <taxon>Aphididae</taxon>
        <taxon>Aphidini</taxon>
        <taxon>Melanaphis</taxon>
    </lineage>
</organism>
<evidence type="ECO:0000313" key="3">
    <source>
        <dbReference type="EMBL" id="MBW18222.1"/>
    </source>
</evidence>
<keyword evidence="1" id="KW-0547">Nucleotide-binding</keyword>
<protein>
    <submittedName>
        <fullName evidence="3">Ras-related protein Rab-28</fullName>
    </submittedName>
</protein>
<evidence type="ECO:0000256" key="1">
    <source>
        <dbReference type="ARBA" id="ARBA00022741"/>
    </source>
</evidence>
<gene>
    <name evidence="3" type="primary">RAB28</name>
</gene>
<dbReference type="InterPro" id="IPR005225">
    <property type="entry name" value="Small_GTP-bd"/>
</dbReference>
<evidence type="ECO:0000256" key="2">
    <source>
        <dbReference type="ARBA" id="ARBA00023134"/>
    </source>
</evidence>
<proteinExistence type="predicted"/>
<dbReference type="SMART" id="SM00175">
    <property type="entry name" value="RAB"/>
    <property type="match status" value="1"/>
</dbReference>
<dbReference type="FunFam" id="3.40.50.300:FF:001447">
    <property type="entry name" value="Ras-related protein Rab-1B"/>
    <property type="match status" value="1"/>
</dbReference>
<dbReference type="SMART" id="SM00173">
    <property type="entry name" value="RAS"/>
    <property type="match status" value="1"/>
</dbReference>
<dbReference type="EMBL" id="GFXV01006417">
    <property type="protein sequence ID" value="MBW18222.1"/>
    <property type="molecule type" value="Transcribed_RNA"/>
</dbReference>
<accession>A0A2H8TXI0</accession>
<dbReference type="PROSITE" id="PS51421">
    <property type="entry name" value="RAS"/>
    <property type="match status" value="1"/>
</dbReference>
<dbReference type="InterPro" id="IPR027417">
    <property type="entry name" value="P-loop_NTPase"/>
</dbReference>
<dbReference type="Gene3D" id="3.40.50.300">
    <property type="entry name" value="P-loop containing nucleotide triphosphate hydrolases"/>
    <property type="match status" value="1"/>
</dbReference>
<dbReference type="PRINTS" id="PR00449">
    <property type="entry name" value="RASTRNSFRMNG"/>
</dbReference>
<dbReference type="GO" id="GO:0003924">
    <property type="term" value="F:GTPase activity"/>
    <property type="evidence" value="ECO:0007669"/>
    <property type="project" value="InterPro"/>
</dbReference>
<keyword evidence="2" id="KW-0342">GTP-binding</keyword>
<dbReference type="SUPFAM" id="SSF52540">
    <property type="entry name" value="P-loop containing nucleoside triphosphate hydrolases"/>
    <property type="match status" value="1"/>
</dbReference>
<dbReference type="AlphaFoldDB" id="A0A2H8TXI0"/>
<sequence length="223" mass="25449">MSVNTSDNLLIEKELKIVVLGEPSTGKSCIVSRYCYDDYTRQYIPTCGVEFYLKRTQIQGHNVRINIWDTSGSTKGLLKKYIYNADAIILVYDITDCVSFSAVSTWYNKAISVHYDIIPTFALFSNKCDLEHKRSVAEEKQILFSKEFKIPISQSVSARTGENIMFAWQQLVAECLGLKLSKFDLEQHLVKPVKAEIETTVNQYKSMMLNQQQNTSSTICIIQ</sequence>
<dbReference type="GO" id="GO:0005525">
    <property type="term" value="F:GTP binding"/>
    <property type="evidence" value="ECO:0007669"/>
    <property type="project" value="UniProtKB-KW"/>
</dbReference>
<dbReference type="InterPro" id="IPR050227">
    <property type="entry name" value="Rab"/>
</dbReference>
<dbReference type="OrthoDB" id="10254700at2759"/>
<dbReference type="SMART" id="SM00176">
    <property type="entry name" value="RAN"/>
    <property type="match status" value="1"/>
</dbReference>
<dbReference type="PANTHER" id="PTHR47977">
    <property type="entry name" value="RAS-RELATED PROTEIN RAB"/>
    <property type="match status" value="1"/>
</dbReference>